<keyword evidence="3" id="KW-1185">Reference proteome</keyword>
<sequence>MPRQTRRHRPLTVATVAGICSLIIPALSMIRSFDSRGLKFVLGYTAIMSGITFLVYGYDKIQSRNLEWRVKETTLHTLALLGGWPGALAGMHYFQHKTRKGTFQVPFWIIIMAWQVVWFALWKYQSVVMVEYPREILY</sequence>
<dbReference type="OrthoDB" id="10259680at2759"/>
<dbReference type="AlphaFoldDB" id="A0A2T2ND88"/>
<feature type="transmembrane region" description="Helical" evidence="1">
    <location>
        <begin position="77"/>
        <end position="94"/>
    </location>
</feature>
<dbReference type="EMBL" id="KZ678140">
    <property type="protein sequence ID" value="PSN63397.1"/>
    <property type="molecule type" value="Genomic_DNA"/>
</dbReference>
<proteinExistence type="predicted"/>
<name>A0A2T2ND88_CORCC</name>
<protein>
    <submittedName>
        <fullName evidence="2">DUF1294-domain-containing protein</fullName>
    </submittedName>
</protein>
<dbReference type="Proteomes" id="UP000240883">
    <property type="component" value="Unassembled WGS sequence"/>
</dbReference>
<dbReference type="Pfam" id="PF06961">
    <property type="entry name" value="DUF1294"/>
    <property type="match status" value="1"/>
</dbReference>
<reference evidence="2 3" key="1">
    <citation type="journal article" date="2018" name="Front. Microbiol.">
        <title>Genome-Wide Analysis of Corynespora cassiicola Leaf Fall Disease Putative Effectors.</title>
        <authorList>
            <person name="Lopez D."/>
            <person name="Ribeiro S."/>
            <person name="Label P."/>
            <person name="Fumanal B."/>
            <person name="Venisse J.S."/>
            <person name="Kohler A."/>
            <person name="de Oliveira R.R."/>
            <person name="Labutti K."/>
            <person name="Lipzen A."/>
            <person name="Lail K."/>
            <person name="Bauer D."/>
            <person name="Ohm R.A."/>
            <person name="Barry K.W."/>
            <person name="Spatafora J."/>
            <person name="Grigoriev I.V."/>
            <person name="Martin F.M."/>
            <person name="Pujade-Renaud V."/>
        </authorList>
    </citation>
    <scope>NUCLEOTIDE SEQUENCE [LARGE SCALE GENOMIC DNA]</scope>
    <source>
        <strain evidence="2 3">Philippines</strain>
    </source>
</reference>
<keyword evidence="1" id="KW-1133">Transmembrane helix</keyword>
<accession>A0A2T2ND88</accession>
<evidence type="ECO:0000313" key="2">
    <source>
        <dbReference type="EMBL" id="PSN63397.1"/>
    </source>
</evidence>
<evidence type="ECO:0000313" key="3">
    <source>
        <dbReference type="Proteomes" id="UP000240883"/>
    </source>
</evidence>
<feature type="transmembrane region" description="Helical" evidence="1">
    <location>
        <begin position="12"/>
        <end position="31"/>
    </location>
</feature>
<keyword evidence="1" id="KW-0472">Membrane</keyword>
<feature type="transmembrane region" description="Helical" evidence="1">
    <location>
        <begin position="106"/>
        <end position="124"/>
    </location>
</feature>
<organism evidence="2 3">
    <name type="scientific">Corynespora cassiicola Philippines</name>
    <dbReference type="NCBI Taxonomy" id="1448308"/>
    <lineage>
        <taxon>Eukaryota</taxon>
        <taxon>Fungi</taxon>
        <taxon>Dikarya</taxon>
        <taxon>Ascomycota</taxon>
        <taxon>Pezizomycotina</taxon>
        <taxon>Dothideomycetes</taxon>
        <taxon>Pleosporomycetidae</taxon>
        <taxon>Pleosporales</taxon>
        <taxon>Corynesporascaceae</taxon>
        <taxon>Corynespora</taxon>
    </lineage>
</organism>
<dbReference type="InterPro" id="IPR010718">
    <property type="entry name" value="DUF1294"/>
</dbReference>
<gene>
    <name evidence="2" type="ORF">BS50DRAFT_500989</name>
</gene>
<evidence type="ECO:0000256" key="1">
    <source>
        <dbReference type="SAM" id="Phobius"/>
    </source>
</evidence>
<keyword evidence="1" id="KW-0812">Transmembrane</keyword>
<feature type="transmembrane region" description="Helical" evidence="1">
    <location>
        <begin position="37"/>
        <end position="56"/>
    </location>
</feature>